<keyword evidence="2" id="KW-0808">Transferase</keyword>
<evidence type="ECO:0000313" key="3">
    <source>
        <dbReference type="EMBL" id="KAI7749533.1"/>
    </source>
</evidence>
<dbReference type="GO" id="GO:0080043">
    <property type="term" value="F:quercetin 3-O-glucosyltransferase activity"/>
    <property type="evidence" value="ECO:0007669"/>
    <property type="project" value="TreeGrafter"/>
</dbReference>
<sequence>QLRQQLEQELLAKDEPPVSCLITDALWHFTQSFPMLKVKDIIKMGFKRQNDGVGDVIGNMVKQTKASAGIIWNSFKELEEAELQTILRDIPAPSFLIPFSKHFTASSSSLLEHDRSFFPWLDQQPPNSVVYISFGSVAQVEEKHFLEMAHGLVDSKQSFLWVVRPGFVSGSAWLEPLPEGFPHERGRIVKWAPQQEVLAHEAIGAFWTHSGWNSTLESICEGIPMISSPFWGDQPLDARYVSDVWKVGVYLENGWKREEITSAIRRVMGDENIRERARALKQKLDVSLIEGLHFAIRIPYYTPTVINIKICQLIPMENQRHRRVIMFPLPYQGHINPMLQLANLLYSKGFSITILHTNFNKPNTSNYPHFTFRFILDNDPHDERYSRLPLEGMGALSRIILFNKCGADQLRHQLELELSAKDEPPVSCLITDASWHFTQSVADSLNLPRLVLRTSSLFCFLIYASIPLLDDLGYFNLFENTTTPLLDGLGYLDVPDDQRLEQQVVEFPVLKVKDIIKIGFKKEDDGIGDVINNMVKQTKASSGVIWNSFKELEEPQLETIRHDISAPCFLIPLAKHFTASSSSLLDQDRSFLPWLDQQPPNSVVYISFGSLAQVEEKHFLEIAHGLMDSKQSFLWVVRPGFVSGSAWLEPLPDGFPSERGRIVKWAPQQEVLGHEAIGAFWTHSGWNSTLESICEGVPMICSPFWGDQPLDARYVSDAWKVGVYLENGWKRQEVTNAIRRVMVDEDMRERTRVLKQKLDASLMKDNIIRRNRRIIFFPLPFQGHINPMLQLANLLYSKGFTITILHTNFNKPNTSNYPHFTFRFILDNDPQDERVANLPLHGMGAFNRLFVFNEHGAAELRHELELLMLDSKDDEHISCLITDALWHFTQSVADSLNLPRLVLRTSSLFCFLAYASFPIFDDLGYLNLADQTRLEEQVAEFPMLKVKDIIKLGFKSSKDPIGEMLGSMVKQTKASSGIIWNSFKELEEPEVETVVRDIQAPSFLIPFAKHFTASSSSLLDQDRSFFPWLDKQPHNSVLYVSFGSTTEVDEKDFLEIAHGLVDSKQTFLWVVRPGFVKGSTWIEPLADGLVGERGRVVKWAPQQEVLAHEAIGAFWTHSGWNSTLESVCEGVPMIMSPFMGDQALNARYMSDVSKVGVYLGNGWERQEIASAIRKVMVDEEGEHIRENARELKQKAGVSLMKGGSSYESLELSYNFLSPNRSDYPHFSFKPIKDGFSEIADHMPTNADASYFIEYLNKRRVHSLRDCLAGLLAEPVEDRVACVITDGGFYFTQAVADDLKLPRIVLWASSLGYILACDILPFSKKDRLTLLKKNEPYILYKGHINPMLQLANILHTRGFKITVIHAEYNSPNPSNYPHFTFIPIKDRFSAIADQLPTNADTTYFVKYLNESCVDPFRDCLAGLVVEPSEERVACVITDAGFHFAQGVADDLKLPRLVLRTSSLGSLLACNGHINPMLQLANILHTRGFKINVIHAEYNSPNPSNYPHFTFKPIKDRFSEIVDQLPTNQDSSYYLKFLNNSCEQPFRDCLAGLLAELGEESVACMITDAAFYFSQAVADDLKLPRIALRTSSIGCVVAYDALFFSSKMACFNLTKQDSDYEASVPEYPLLKFKDIAKMTINPQGTGDFATNMLNQMRASSGIIWNTFKELEESDLETLSRDFPVPSFALGPFHKYFPASSSSLIEQDRTILSWLDKQPPKSVVYVSFGSVAHITQSEFQEVAHGLDIIGLPFLWVVRPGIVTGSEWVEALPEKFLERVGERGRIVKWSPQQEVLAHPSTGCFWTHNGWNSTLESICEGVPMICSPCFVDQPINARYVSDAWKIGVMLEDGLERVGIEKAIKRVMMDKEGEEIRERISCLKEKVNLSLAEGGSSYRSLNNLVDYISSNKNTTTTGYILVILIYFMQTLGSSSTLRRLRIILFPLPFQGHINPMLQLANILHTRGFKITVIHAEYNSPNPSNYPHFTFKPIKDRFSEIADQLPTNPDATYFAKYLNNSCVGPFTDCLAGLLAEPGEERVACVITDAGFYFTQAVADDMKLPRIVLRASSPSCTLAYEAIKHYSRKRIIWNTFKELEESALESTSHDFPVPSFTLGPFHKYFPASSSSLIEQDRTVLSWLDKQPPKSVVYVSFGSIAHIKESEFQEVAHGLLNTGLPFLWVVRPGMAIKRVMMDKEGEEICERISCLKEKVNLSLAEGGSSYRSLNNLVDYISSCVGPFTDCLAGLLAEPGEERVACVITDADFYFTQAVANDMKLPRIVLRTSSLGCTLAYEAILHYSKTSSYLTKQEFETLVPQSLPLKFKDIAKISTSLQSMGDFLTNMINQMKASSGIIWNTFKELEESTLESISHDFLVPSFTLGPFHKYFPASSSSLIEQDRTVLSWLDKQPPKSVVYVSFGSIAHIKESEFQEVAHGLVNTGLPFLWVVRPGMVVGSNWLESLPENFLERMGDRGRIVKWSPQQEVLAHSATGCFWTHNGWNSTLESICEGVPMICSPCFVDQPINARYVSDAWKIGVMLEDGLERLGIEKAIRRVMMDKEGEEIRERISCLKKKVNLSLAEGGSSYRSLNNLVDYISSF</sequence>
<dbReference type="Pfam" id="PF00201">
    <property type="entry name" value="UDPGT"/>
    <property type="match status" value="5"/>
</dbReference>
<dbReference type="SUPFAM" id="SSF53756">
    <property type="entry name" value="UDP-Glycosyltransferase/glycogen phosphorylase"/>
    <property type="match status" value="8"/>
</dbReference>
<evidence type="ECO:0000313" key="4">
    <source>
        <dbReference type="Proteomes" id="UP001206925"/>
    </source>
</evidence>
<dbReference type="PANTHER" id="PTHR11926:SF1426">
    <property type="entry name" value="UDP-GLYCOSYLTRANSFERASE SUPERFAMILY PROTEIN-RELATED"/>
    <property type="match status" value="1"/>
</dbReference>
<dbReference type="CDD" id="cd03784">
    <property type="entry name" value="GT1_Gtf-like"/>
    <property type="match status" value="6"/>
</dbReference>
<evidence type="ECO:0000256" key="1">
    <source>
        <dbReference type="ARBA" id="ARBA00009995"/>
    </source>
</evidence>
<comment type="similarity">
    <text evidence="1">Belongs to the UDP-glycosyltransferase family.</text>
</comment>
<organism evidence="3 4">
    <name type="scientific">Ambrosia artemisiifolia</name>
    <name type="common">Common ragweed</name>
    <dbReference type="NCBI Taxonomy" id="4212"/>
    <lineage>
        <taxon>Eukaryota</taxon>
        <taxon>Viridiplantae</taxon>
        <taxon>Streptophyta</taxon>
        <taxon>Embryophyta</taxon>
        <taxon>Tracheophyta</taxon>
        <taxon>Spermatophyta</taxon>
        <taxon>Magnoliopsida</taxon>
        <taxon>eudicotyledons</taxon>
        <taxon>Gunneridae</taxon>
        <taxon>Pentapetalae</taxon>
        <taxon>asterids</taxon>
        <taxon>campanulids</taxon>
        <taxon>Asterales</taxon>
        <taxon>Asteraceae</taxon>
        <taxon>Asteroideae</taxon>
        <taxon>Heliantheae alliance</taxon>
        <taxon>Heliantheae</taxon>
        <taxon>Ambrosia</taxon>
    </lineage>
</organism>
<gene>
    <name evidence="3" type="ORF">M8C21_006275</name>
</gene>
<dbReference type="FunFam" id="3.40.50.2000:FF:000040">
    <property type="entry name" value="UDP-glycosyltransferase 76C1"/>
    <property type="match status" value="5"/>
</dbReference>
<dbReference type="Proteomes" id="UP001206925">
    <property type="component" value="Unassembled WGS sequence"/>
</dbReference>
<accession>A0AAD5GRM4</accession>
<keyword evidence="4" id="KW-1185">Reference proteome</keyword>
<reference evidence="3" key="1">
    <citation type="submission" date="2022-06" db="EMBL/GenBank/DDBJ databases">
        <title>Uncovering the hologenomic basis of an extraordinary plant invasion.</title>
        <authorList>
            <person name="Bieker V.C."/>
            <person name="Martin M.D."/>
            <person name="Gilbert T."/>
            <person name="Hodgins K."/>
            <person name="Battlay P."/>
            <person name="Petersen B."/>
            <person name="Wilson J."/>
        </authorList>
    </citation>
    <scope>NUCLEOTIDE SEQUENCE</scope>
    <source>
        <strain evidence="3">AA19_3_7</strain>
        <tissue evidence="3">Leaf</tissue>
    </source>
</reference>
<feature type="non-terminal residue" evidence="3">
    <location>
        <position position="1"/>
    </location>
</feature>
<dbReference type="InterPro" id="IPR002213">
    <property type="entry name" value="UDP_glucos_trans"/>
</dbReference>
<dbReference type="PANTHER" id="PTHR11926">
    <property type="entry name" value="GLUCOSYL/GLUCURONOSYL TRANSFERASES"/>
    <property type="match status" value="1"/>
</dbReference>
<dbReference type="EMBL" id="JAMZMK010006344">
    <property type="protein sequence ID" value="KAI7749533.1"/>
    <property type="molecule type" value="Genomic_DNA"/>
</dbReference>
<evidence type="ECO:0000256" key="2">
    <source>
        <dbReference type="ARBA" id="ARBA00022679"/>
    </source>
</evidence>
<dbReference type="Gene3D" id="3.40.50.2000">
    <property type="entry name" value="Glycogen Phosphorylase B"/>
    <property type="match status" value="13"/>
</dbReference>
<proteinExistence type="inferred from homology"/>
<protein>
    <submittedName>
        <fullName evidence="3">Uncharacterized protein</fullName>
    </submittedName>
</protein>
<dbReference type="FunFam" id="3.40.50.2000:FF:000120">
    <property type="entry name" value="UDP-glycosyltransferase 76C1"/>
    <property type="match status" value="2"/>
</dbReference>
<comment type="caution">
    <text evidence="3">The sequence shown here is derived from an EMBL/GenBank/DDBJ whole genome shotgun (WGS) entry which is preliminary data.</text>
</comment>
<dbReference type="GO" id="GO:0080044">
    <property type="term" value="F:quercetin 7-O-glucosyltransferase activity"/>
    <property type="evidence" value="ECO:0007669"/>
    <property type="project" value="TreeGrafter"/>
</dbReference>
<name>A0AAD5GRM4_AMBAR</name>